<dbReference type="Pfam" id="PF06985">
    <property type="entry name" value="HET"/>
    <property type="match status" value="1"/>
</dbReference>
<accession>A0A6A6R1D8</accession>
<protein>
    <submittedName>
        <fullName evidence="2">HET-domain-containing protein</fullName>
    </submittedName>
</protein>
<dbReference type="PANTHER" id="PTHR33112:SF16">
    <property type="entry name" value="HETEROKARYON INCOMPATIBILITY DOMAIN-CONTAINING PROTEIN"/>
    <property type="match status" value="1"/>
</dbReference>
<feature type="domain" description="Heterokaryon incompatibility" evidence="1">
    <location>
        <begin position="2"/>
        <end position="99"/>
    </location>
</feature>
<organism evidence="2 3">
    <name type="scientific">Lophium mytilinum</name>
    <dbReference type="NCBI Taxonomy" id="390894"/>
    <lineage>
        <taxon>Eukaryota</taxon>
        <taxon>Fungi</taxon>
        <taxon>Dikarya</taxon>
        <taxon>Ascomycota</taxon>
        <taxon>Pezizomycotina</taxon>
        <taxon>Dothideomycetes</taxon>
        <taxon>Pleosporomycetidae</taxon>
        <taxon>Mytilinidiales</taxon>
        <taxon>Mytilinidiaceae</taxon>
        <taxon>Lophium</taxon>
    </lineage>
</organism>
<dbReference type="Proteomes" id="UP000799750">
    <property type="component" value="Unassembled WGS sequence"/>
</dbReference>
<name>A0A6A6R1D8_9PEZI</name>
<evidence type="ECO:0000313" key="3">
    <source>
        <dbReference type="Proteomes" id="UP000799750"/>
    </source>
</evidence>
<dbReference type="OrthoDB" id="2958217at2759"/>
<dbReference type="EMBL" id="MU004185">
    <property type="protein sequence ID" value="KAF2498511.1"/>
    <property type="molecule type" value="Genomic_DNA"/>
</dbReference>
<evidence type="ECO:0000259" key="1">
    <source>
        <dbReference type="Pfam" id="PF06985"/>
    </source>
</evidence>
<keyword evidence="3" id="KW-1185">Reference proteome</keyword>
<dbReference type="PANTHER" id="PTHR33112">
    <property type="entry name" value="DOMAIN PROTEIN, PUTATIVE-RELATED"/>
    <property type="match status" value="1"/>
</dbReference>
<evidence type="ECO:0000313" key="2">
    <source>
        <dbReference type="EMBL" id="KAF2498511.1"/>
    </source>
</evidence>
<gene>
    <name evidence="2" type="ORF">BU16DRAFT_296718</name>
</gene>
<proteinExistence type="predicted"/>
<reference evidence="2" key="1">
    <citation type="journal article" date="2020" name="Stud. Mycol.">
        <title>101 Dothideomycetes genomes: a test case for predicting lifestyles and emergence of pathogens.</title>
        <authorList>
            <person name="Haridas S."/>
            <person name="Albert R."/>
            <person name="Binder M."/>
            <person name="Bloem J."/>
            <person name="Labutti K."/>
            <person name="Salamov A."/>
            <person name="Andreopoulos B."/>
            <person name="Baker S."/>
            <person name="Barry K."/>
            <person name="Bills G."/>
            <person name="Bluhm B."/>
            <person name="Cannon C."/>
            <person name="Castanera R."/>
            <person name="Culley D."/>
            <person name="Daum C."/>
            <person name="Ezra D."/>
            <person name="Gonzalez J."/>
            <person name="Henrissat B."/>
            <person name="Kuo A."/>
            <person name="Liang C."/>
            <person name="Lipzen A."/>
            <person name="Lutzoni F."/>
            <person name="Magnuson J."/>
            <person name="Mondo S."/>
            <person name="Nolan M."/>
            <person name="Ohm R."/>
            <person name="Pangilinan J."/>
            <person name="Park H.-J."/>
            <person name="Ramirez L."/>
            <person name="Alfaro M."/>
            <person name="Sun H."/>
            <person name="Tritt A."/>
            <person name="Yoshinaga Y."/>
            <person name="Zwiers L.-H."/>
            <person name="Turgeon B."/>
            <person name="Goodwin S."/>
            <person name="Spatafora J."/>
            <person name="Crous P."/>
            <person name="Grigoriev I."/>
        </authorList>
    </citation>
    <scope>NUCLEOTIDE SEQUENCE</scope>
    <source>
        <strain evidence="2">CBS 269.34</strain>
    </source>
</reference>
<dbReference type="AlphaFoldDB" id="A0A6A6R1D8"/>
<dbReference type="InterPro" id="IPR010730">
    <property type="entry name" value="HET"/>
</dbReference>
<sequence length="278" mass="32247">MDRFVIIQDSDEDWELEASTMDKVYQNAALNIAASEFNVSGPGLFGQKLSEQDDPFDWRPFWINLRTSRGTQKFICFQDRWKEFEECSPLNSRGWVLQERVLSPRTIHFGSPMFWECRERVSCPVRIRGAYESSKLRPRSSDDVVLKSERKYPVRSDENGEGMRRWNKSIHAYTGCSLTKQSDKLIAISGIARVIHRILDDEYAAGLWKGRLIRGLSWYRTRPPLPRPTPYRGTVSWPSSFTIYAYSGQPRHGHGHRWMARLLPTTSDFFGGGMWSLL</sequence>